<evidence type="ECO:0000313" key="8">
    <source>
        <dbReference type="Proteomes" id="UP000733379"/>
    </source>
</evidence>
<keyword evidence="3" id="KW-0812">Transmembrane</keyword>
<keyword evidence="5" id="KW-0676">Redox-active center</keyword>
<dbReference type="CDD" id="cd02966">
    <property type="entry name" value="TlpA_like_family"/>
    <property type="match status" value="1"/>
</dbReference>
<evidence type="ECO:0000256" key="1">
    <source>
        <dbReference type="ARBA" id="ARBA00004196"/>
    </source>
</evidence>
<keyword evidence="4" id="KW-1015">Disulfide bond</keyword>
<dbReference type="PANTHER" id="PTHR42852:SF6">
    <property type="entry name" value="THIOL:DISULFIDE INTERCHANGE PROTEIN DSBE"/>
    <property type="match status" value="1"/>
</dbReference>
<comment type="caution">
    <text evidence="7">The sequence shown here is derived from an EMBL/GenBank/DDBJ whole genome shotgun (WGS) entry which is preliminary data.</text>
</comment>
<dbReference type="Gene3D" id="3.40.30.10">
    <property type="entry name" value="Glutaredoxin"/>
    <property type="match status" value="1"/>
</dbReference>
<dbReference type="EMBL" id="JAHKNI010000001">
    <property type="protein sequence ID" value="MBU3060545.1"/>
    <property type="molecule type" value="Genomic_DNA"/>
</dbReference>
<evidence type="ECO:0000256" key="4">
    <source>
        <dbReference type="ARBA" id="ARBA00023157"/>
    </source>
</evidence>
<dbReference type="InterPro" id="IPR013766">
    <property type="entry name" value="Thioredoxin_domain"/>
</dbReference>
<sequence>MPAAWRWTFVGLIAVVALAVALWPRAQRPGPAASPTASAQQSDSGVTAAERAAAALADCPRPTGAAAAGSLAGITLDCLNDGHPVDLAAALAGRPALVNLWAYWCQPCAQELPALQQFADRAGPAVTVLTVHSDPAEAKALARLHDLDVHLPGVQDGAAKVRTAVGAPSVLPVSVLVRADGSIAKVIVRPFGNAGDIAETVAADLGVRV</sequence>
<evidence type="ECO:0000313" key="7">
    <source>
        <dbReference type="EMBL" id="MBU3060545.1"/>
    </source>
</evidence>
<evidence type="ECO:0000256" key="3">
    <source>
        <dbReference type="ARBA" id="ARBA00022968"/>
    </source>
</evidence>
<dbReference type="InterPro" id="IPR036249">
    <property type="entry name" value="Thioredoxin-like_sf"/>
</dbReference>
<dbReference type="InterPro" id="IPR050553">
    <property type="entry name" value="Thioredoxin_ResA/DsbE_sf"/>
</dbReference>
<dbReference type="SUPFAM" id="SSF52833">
    <property type="entry name" value="Thioredoxin-like"/>
    <property type="match status" value="1"/>
</dbReference>
<dbReference type="PROSITE" id="PS51352">
    <property type="entry name" value="THIOREDOXIN_2"/>
    <property type="match status" value="1"/>
</dbReference>
<protein>
    <submittedName>
        <fullName evidence="7">TlpA family protein disulfide reductase</fullName>
    </submittedName>
</protein>
<evidence type="ECO:0000256" key="2">
    <source>
        <dbReference type="ARBA" id="ARBA00022748"/>
    </source>
</evidence>
<keyword evidence="8" id="KW-1185">Reference proteome</keyword>
<dbReference type="PANTHER" id="PTHR42852">
    <property type="entry name" value="THIOL:DISULFIDE INTERCHANGE PROTEIN DSBE"/>
    <property type="match status" value="1"/>
</dbReference>
<evidence type="ECO:0000259" key="6">
    <source>
        <dbReference type="PROSITE" id="PS51352"/>
    </source>
</evidence>
<keyword evidence="3" id="KW-0735">Signal-anchor</keyword>
<organism evidence="7 8">
    <name type="scientific">Nocardia albiluteola</name>
    <dbReference type="NCBI Taxonomy" id="2842303"/>
    <lineage>
        <taxon>Bacteria</taxon>
        <taxon>Bacillati</taxon>
        <taxon>Actinomycetota</taxon>
        <taxon>Actinomycetes</taxon>
        <taxon>Mycobacteriales</taxon>
        <taxon>Nocardiaceae</taxon>
        <taxon>Nocardia</taxon>
    </lineage>
</organism>
<proteinExistence type="predicted"/>
<gene>
    <name evidence="7" type="ORF">KO481_03295</name>
</gene>
<comment type="subcellular location">
    <subcellularLocation>
        <location evidence="1">Cell envelope</location>
    </subcellularLocation>
</comment>
<dbReference type="InterPro" id="IPR013740">
    <property type="entry name" value="Redoxin"/>
</dbReference>
<dbReference type="Pfam" id="PF08534">
    <property type="entry name" value="Redoxin"/>
    <property type="match status" value="1"/>
</dbReference>
<reference evidence="7 8" key="1">
    <citation type="submission" date="2021-06" db="EMBL/GenBank/DDBJ databases">
        <title>Actinomycetes sequencing.</title>
        <authorList>
            <person name="Shan Q."/>
        </authorList>
    </citation>
    <scope>NUCLEOTIDE SEQUENCE [LARGE SCALE GENOMIC DNA]</scope>
    <source>
        <strain evidence="7 8">NEAU-G5</strain>
    </source>
</reference>
<feature type="domain" description="Thioredoxin" evidence="6">
    <location>
        <begin position="65"/>
        <end position="206"/>
    </location>
</feature>
<evidence type="ECO:0000256" key="5">
    <source>
        <dbReference type="ARBA" id="ARBA00023284"/>
    </source>
</evidence>
<dbReference type="Proteomes" id="UP000733379">
    <property type="component" value="Unassembled WGS sequence"/>
</dbReference>
<keyword evidence="2" id="KW-0201">Cytochrome c-type biogenesis</keyword>
<name>A0ABS6AR92_9NOCA</name>
<accession>A0ABS6AR92</accession>